<evidence type="ECO:0000256" key="1">
    <source>
        <dbReference type="SAM" id="MobiDB-lite"/>
    </source>
</evidence>
<organism evidence="2 3">
    <name type="scientific">Phytophthora pseudosyringae</name>
    <dbReference type="NCBI Taxonomy" id="221518"/>
    <lineage>
        <taxon>Eukaryota</taxon>
        <taxon>Sar</taxon>
        <taxon>Stramenopiles</taxon>
        <taxon>Oomycota</taxon>
        <taxon>Peronosporomycetes</taxon>
        <taxon>Peronosporales</taxon>
        <taxon>Peronosporaceae</taxon>
        <taxon>Phytophthora</taxon>
    </lineage>
</organism>
<feature type="region of interest" description="Disordered" evidence="1">
    <location>
        <begin position="1"/>
        <end position="26"/>
    </location>
</feature>
<evidence type="ECO:0000313" key="3">
    <source>
        <dbReference type="Proteomes" id="UP000694044"/>
    </source>
</evidence>
<dbReference type="EMBL" id="JAGDFM010000086">
    <property type="protein sequence ID" value="KAG7387102.1"/>
    <property type="molecule type" value="Genomic_DNA"/>
</dbReference>
<evidence type="ECO:0000313" key="2">
    <source>
        <dbReference type="EMBL" id="KAG7387102.1"/>
    </source>
</evidence>
<feature type="region of interest" description="Disordered" evidence="1">
    <location>
        <begin position="161"/>
        <end position="254"/>
    </location>
</feature>
<comment type="caution">
    <text evidence="2">The sequence shown here is derived from an EMBL/GenBank/DDBJ whole genome shotgun (WGS) entry which is preliminary data.</text>
</comment>
<keyword evidence="3" id="KW-1185">Reference proteome</keyword>
<protein>
    <submittedName>
        <fullName evidence="2">Uncharacterized protein</fullName>
    </submittedName>
</protein>
<dbReference type="OrthoDB" id="127662at2759"/>
<gene>
    <name evidence="2" type="ORF">PHYPSEUDO_014756</name>
</gene>
<feature type="compositionally biased region" description="Polar residues" evidence="1">
    <location>
        <begin position="1"/>
        <end position="11"/>
    </location>
</feature>
<reference evidence="2" key="1">
    <citation type="submission" date="2021-02" db="EMBL/GenBank/DDBJ databases">
        <authorList>
            <person name="Palmer J.M."/>
        </authorList>
    </citation>
    <scope>NUCLEOTIDE SEQUENCE</scope>
    <source>
        <strain evidence="2">SCRP734</strain>
    </source>
</reference>
<sequence>MSRRSSLSATVVPTAAEHLPDPSADNSVHVATTEQRVEVAPENQVSVTDLQTSSASQASVTTAPVVVDAQQQVPAAKPCPGSPLAIAQSIHQNMHATAKRVKNYRALVNSFKHMQPFSRSADGSYPAKVVYAHTSKLQHHYSHFKSTFCAEFTLFDLASMPRERSPSRRSITSATVIPIATDGHSGATPSDNADNAGTPDYTAETEQDTVVVHDSPTQVAGDNDPDSVMTPTEVHTEDSQRQSSPPKHAPLPVSQRIPMSVELTHRGSFKLVNNYKALATSFRQLQPFARRPDGTYPASITCVMCATGKPTSVFFPCQHMCVCSKCIQSNDMSPDCSMHLERW</sequence>
<proteinExistence type="predicted"/>
<accession>A0A8T1W032</accession>
<name>A0A8T1W032_9STRA</name>
<dbReference type="AlphaFoldDB" id="A0A8T1W032"/>
<dbReference type="Proteomes" id="UP000694044">
    <property type="component" value="Unassembled WGS sequence"/>
</dbReference>